<evidence type="ECO:0000256" key="3">
    <source>
        <dbReference type="ARBA" id="ARBA00023163"/>
    </source>
</evidence>
<dbReference type="InterPro" id="IPR036388">
    <property type="entry name" value="WH-like_DNA-bd_sf"/>
</dbReference>
<gene>
    <name evidence="6" type="ORF">GCM10022207_30130</name>
</gene>
<keyword evidence="1" id="KW-0805">Transcription regulation</keyword>
<comment type="caution">
    <text evidence="6">The sequence shown here is derived from an EMBL/GenBank/DDBJ whole genome shotgun (WGS) entry which is preliminary data.</text>
</comment>
<dbReference type="Pfam" id="PF01638">
    <property type="entry name" value="HxlR"/>
    <property type="match status" value="1"/>
</dbReference>
<organism evidence="6 7">
    <name type="scientific">Streptomyces lannensis</name>
    <dbReference type="NCBI Taxonomy" id="766498"/>
    <lineage>
        <taxon>Bacteria</taxon>
        <taxon>Bacillati</taxon>
        <taxon>Actinomycetota</taxon>
        <taxon>Actinomycetes</taxon>
        <taxon>Kitasatosporales</taxon>
        <taxon>Streptomycetaceae</taxon>
        <taxon>Streptomyces</taxon>
    </lineage>
</organism>
<dbReference type="PANTHER" id="PTHR33204">
    <property type="entry name" value="TRANSCRIPTIONAL REGULATOR, MARR FAMILY"/>
    <property type="match status" value="1"/>
</dbReference>
<dbReference type="InterPro" id="IPR002577">
    <property type="entry name" value="HTH_HxlR"/>
</dbReference>
<sequence>MKPIESPPAAPPSLERRSIHDDSCPSFQDALELIGRRWTGSILSAARRGASRFGDFRAVIDGISDRLLSQRLKELETAGLIQRTVTPTTPVQIRYRLSQDGRALVDALQPLARWSLHRSGRSGGTSGPAA</sequence>
<evidence type="ECO:0000313" key="6">
    <source>
        <dbReference type="EMBL" id="GAA3864007.1"/>
    </source>
</evidence>
<dbReference type="SUPFAM" id="SSF46785">
    <property type="entry name" value="Winged helix' DNA-binding domain"/>
    <property type="match status" value="1"/>
</dbReference>
<evidence type="ECO:0000313" key="7">
    <source>
        <dbReference type="Proteomes" id="UP001501563"/>
    </source>
</evidence>
<name>A0ABP7K380_9ACTN</name>
<feature type="region of interest" description="Disordered" evidence="4">
    <location>
        <begin position="1"/>
        <end position="21"/>
    </location>
</feature>
<reference evidence="7" key="1">
    <citation type="journal article" date="2019" name="Int. J. Syst. Evol. Microbiol.">
        <title>The Global Catalogue of Microorganisms (GCM) 10K type strain sequencing project: providing services to taxonomists for standard genome sequencing and annotation.</title>
        <authorList>
            <consortium name="The Broad Institute Genomics Platform"/>
            <consortium name="The Broad Institute Genome Sequencing Center for Infectious Disease"/>
            <person name="Wu L."/>
            <person name="Ma J."/>
        </authorList>
    </citation>
    <scope>NUCLEOTIDE SEQUENCE [LARGE SCALE GENOMIC DNA]</scope>
    <source>
        <strain evidence="7">JCM 16578</strain>
    </source>
</reference>
<dbReference type="Gene3D" id="1.10.10.10">
    <property type="entry name" value="Winged helix-like DNA-binding domain superfamily/Winged helix DNA-binding domain"/>
    <property type="match status" value="1"/>
</dbReference>
<evidence type="ECO:0000259" key="5">
    <source>
        <dbReference type="PROSITE" id="PS51118"/>
    </source>
</evidence>
<evidence type="ECO:0000256" key="1">
    <source>
        <dbReference type="ARBA" id="ARBA00023015"/>
    </source>
</evidence>
<dbReference type="PANTHER" id="PTHR33204:SF37">
    <property type="entry name" value="HTH-TYPE TRANSCRIPTIONAL REGULATOR YODB"/>
    <property type="match status" value="1"/>
</dbReference>
<keyword evidence="3" id="KW-0804">Transcription</keyword>
<keyword evidence="2" id="KW-0238">DNA-binding</keyword>
<proteinExistence type="predicted"/>
<keyword evidence="7" id="KW-1185">Reference proteome</keyword>
<dbReference type="RefSeq" id="WP_345548562.1">
    <property type="nucleotide sequence ID" value="NZ_BAAAZA010000007.1"/>
</dbReference>
<dbReference type="Proteomes" id="UP001501563">
    <property type="component" value="Unassembled WGS sequence"/>
</dbReference>
<dbReference type="EMBL" id="BAAAZA010000007">
    <property type="protein sequence ID" value="GAA3864007.1"/>
    <property type="molecule type" value="Genomic_DNA"/>
</dbReference>
<evidence type="ECO:0000256" key="4">
    <source>
        <dbReference type="SAM" id="MobiDB-lite"/>
    </source>
</evidence>
<dbReference type="PROSITE" id="PS51118">
    <property type="entry name" value="HTH_HXLR"/>
    <property type="match status" value="1"/>
</dbReference>
<accession>A0ABP7K380</accession>
<feature type="domain" description="HTH hxlR-type" evidence="5">
    <location>
        <begin position="24"/>
        <end position="123"/>
    </location>
</feature>
<protein>
    <recommendedName>
        <fullName evidence="5">HTH hxlR-type domain-containing protein</fullName>
    </recommendedName>
</protein>
<evidence type="ECO:0000256" key="2">
    <source>
        <dbReference type="ARBA" id="ARBA00023125"/>
    </source>
</evidence>
<feature type="compositionally biased region" description="Pro residues" evidence="4">
    <location>
        <begin position="1"/>
        <end position="11"/>
    </location>
</feature>
<dbReference type="InterPro" id="IPR036390">
    <property type="entry name" value="WH_DNA-bd_sf"/>
</dbReference>